<keyword evidence="3" id="KW-0812">Transmembrane</keyword>
<dbReference type="InterPro" id="IPR014710">
    <property type="entry name" value="RmlC-like_jellyroll"/>
</dbReference>
<evidence type="ECO:0000313" key="5">
    <source>
        <dbReference type="EMBL" id="KAJ8600602.1"/>
    </source>
</evidence>
<dbReference type="Proteomes" id="UP001230188">
    <property type="component" value="Unassembled WGS sequence"/>
</dbReference>
<feature type="domain" description="Cyclic nucleotide-binding" evidence="4">
    <location>
        <begin position="495"/>
        <end position="611"/>
    </location>
</feature>
<feature type="transmembrane region" description="Helical" evidence="3">
    <location>
        <begin position="372"/>
        <end position="391"/>
    </location>
</feature>
<reference evidence="5" key="1">
    <citation type="submission" date="2023-01" db="EMBL/GenBank/DDBJ databases">
        <title>Metagenome sequencing of chrysophaentin producing Chrysophaeum taylorii.</title>
        <authorList>
            <person name="Davison J."/>
            <person name="Bewley C."/>
        </authorList>
    </citation>
    <scope>NUCLEOTIDE SEQUENCE</scope>
    <source>
        <strain evidence="5">NIES-1699</strain>
    </source>
</reference>
<evidence type="ECO:0000259" key="4">
    <source>
        <dbReference type="PROSITE" id="PS50042"/>
    </source>
</evidence>
<evidence type="ECO:0000256" key="1">
    <source>
        <dbReference type="ARBA" id="ARBA00023286"/>
    </source>
</evidence>
<keyword evidence="6" id="KW-1185">Reference proteome</keyword>
<gene>
    <name evidence="5" type="ORF">CTAYLR_010044</name>
</gene>
<dbReference type="PROSITE" id="PS50042">
    <property type="entry name" value="CNMP_BINDING_3"/>
    <property type="match status" value="1"/>
</dbReference>
<dbReference type="Gene3D" id="1.10.287.70">
    <property type="match status" value="1"/>
</dbReference>
<accession>A0AAD7U964</accession>
<dbReference type="PANTHER" id="PTHR45638:SF11">
    <property type="entry name" value="CYCLIC NUCLEOTIDE-GATED CATION CHANNEL SUBUNIT A"/>
    <property type="match status" value="1"/>
</dbReference>
<keyword evidence="1" id="KW-0407">Ion channel</keyword>
<dbReference type="InterPro" id="IPR050866">
    <property type="entry name" value="CNG_cation_channel"/>
</dbReference>
<keyword evidence="3" id="KW-1133">Transmembrane helix</keyword>
<dbReference type="SUPFAM" id="SSF81324">
    <property type="entry name" value="Voltage-gated potassium channels"/>
    <property type="match status" value="1"/>
</dbReference>
<dbReference type="SUPFAM" id="SSF51206">
    <property type="entry name" value="cAMP-binding domain-like"/>
    <property type="match status" value="1"/>
</dbReference>
<dbReference type="Pfam" id="PF00027">
    <property type="entry name" value="cNMP_binding"/>
    <property type="match status" value="1"/>
</dbReference>
<keyword evidence="1" id="KW-0406">Ion transport</keyword>
<dbReference type="Gene3D" id="2.60.120.10">
    <property type="entry name" value="Jelly Rolls"/>
    <property type="match status" value="1"/>
</dbReference>
<proteinExistence type="predicted"/>
<keyword evidence="3" id="KW-0472">Membrane</keyword>
<keyword evidence="1" id="KW-0813">Transport</keyword>
<keyword evidence="1" id="KW-1071">Ligand-gated ion channel</keyword>
<dbReference type="EMBL" id="JAQMWT010000493">
    <property type="protein sequence ID" value="KAJ8600602.1"/>
    <property type="molecule type" value="Genomic_DNA"/>
</dbReference>
<comment type="caution">
    <text evidence="5">The sequence shown here is derived from an EMBL/GenBank/DDBJ whole genome shotgun (WGS) entry which is preliminary data.</text>
</comment>
<dbReference type="Gene3D" id="1.10.287.630">
    <property type="entry name" value="Helix hairpin bin"/>
    <property type="match status" value="1"/>
</dbReference>
<dbReference type="InterPro" id="IPR018490">
    <property type="entry name" value="cNMP-bd_dom_sf"/>
</dbReference>
<protein>
    <recommendedName>
        <fullName evidence="4">Cyclic nucleotide-binding domain-containing protein</fullName>
    </recommendedName>
</protein>
<organism evidence="5 6">
    <name type="scientific">Chrysophaeum taylorii</name>
    <dbReference type="NCBI Taxonomy" id="2483200"/>
    <lineage>
        <taxon>Eukaryota</taxon>
        <taxon>Sar</taxon>
        <taxon>Stramenopiles</taxon>
        <taxon>Ochrophyta</taxon>
        <taxon>Pelagophyceae</taxon>
        <taxon>Pelagomonadales</taxon>
        <taxon>Pelagomonadaceae</taxon>
        <taxon>Chrysophaeum</taxon>
    </lineage>
</organism>
<name>A0AAD7U964_9STRA</name>
<feature type="transmembrane region" description="Helical" evidence="3">
    <location>
        <begin position="228"/>
        <end position="248"/>
    </location>
</feature>
<evidence type="ECO:0000256" key="2">
    <source>
        <dbReference type="SAM" id="MobiDB-lite"/>
    </source>
</evidence>
<dbReference type="CDD" id="cd00038">
    <property type="entry name" value="CAP_ED"/>
    <property type="match status" value="1"/>
</dbReference>
<evidence type="ECO:0000256" key="3">
    <source>
        <dbReference type="SAM" id="Phobius"/>
    </source>
</evidence>
<dbReference type="AlphaFoldDB" id="A0AAD7U964"/>
<dbReference type="InterPro" id="IPR000595">
    <property type="entry name" value="cNMP-bd_dom"/>
</dbReference>
<sequence>MKGVLAALRGAQATVNLVLDDREICEGPARQDVLKILEDIRTLCERELAGESKNEVLRSAMSEQQRIALFETTRAPRRSLRAAADVVQIARSKTGKYAARSGRLRASASAVAFVGRCHHQPAAVAPATTTTTTTTMGSSSLSSSSTFVASAVRFRQRTRQREDSKRRRRMTVIEDVAGDVVAAPRSSAAAAWTRKVPKVGGSPSRVLADVYVIVAAPLFASFECRGQYRFPLIALNLCVEAIGVGGWACGDHQRRRRRKAHEVFCFWTVGLVASFFLPFSREIANAAKVAQSAALLKSYADSRDDEMEDSDVDPIVFRIGKLALCFLVVIHYVSCAYHFVGREFSSEDDRTLGKFGFYAARGNALATRWSHAYYWAVSVILGNNLAPVTSLQAAFHVVVFLLGLTMTSTITGSIASLLANADVIATQRRMKMVQIRRYLKVYKVPDDLATTIRRYYSYCWTAHYNDDSVFDDLTDSLKLRLTIATRRRFIANCALFKDLDQVVVVHLVTCLKQKICVPMEIVTAEGEFGETMYFVSKGTLSVFVGDREVGKLDEGDHFGETALLTSVGRRNATILADRFVELLSLARDVLLAANAENITLRHVILTTVTRRQLATRVRQALARAKLRLWCYFQFVKILTRLRDAPPPEDQHYVKPPPPSSSSSYSYSYSYSSSSNAAKPPYLNHIVRAVKRKTTTTTTSAGMINHRPTSRRFATLARRVATSIKDDDED</sequence>
<dbReference type="PANTHER" id="PTHR45638">
    <property type="entry name" value="CYCLIC NUCLEOTIDE-GATED CATION CHANNEL SUBUNIT A"/>
    <property type="match status" value="1"/>
</dbReference>
<feature type="transmembrane region" description="Helical" evidence="3">
    <location>
        <begin position="315"/>
        <end position="340"/>
    </location>
</feature>
<feature type="region of interest" description="Disordered" evidence="2">
    <location>
        <begin position="646"/>
        <end position="665"/>
    </location>
</feature>
<dbReference type="GO" id="GO:0005221">
    <property type="term" value="F:intracellularly cyclic nucleotide-activated monoatomic cation channel activity"/>
    <property type="evidence" value="ECO:0007669"/>
    <property type="project" value="InterPro"/>
</dbReference>
<feature type="transmembrane region" description="Helical" evidence="3">
    <location>
        <begin position="260"/>
        <end position="279"/>
    </location>
</feature>
<dbReference type="GO" id="GO:0044877">
    <property type="term" value="F:protein-containing complex binding"/>
    <property type="evidence" value="ECO:0007669"/>
    <property type="project" value="TreeGrafter"/>
</dbReference>
<evidence type="ECO:0000313" key="6">
    <source>
        <dbReference type="Proteomes" id="UP001230188"/>
    </source>
</evidence>
<feature type="transmembrane region" description="Helical" evidence="3">
    <location>
        <begin position="397"/>
        <end position="421"/>
    </location>
</feature>
<dbReference type="SMART" id="SM00100">
    <property type="entry name" value="cNMP"/>
    <property type="match status" value="1"/>
</dbReference>